<feature type="binding site" evidence="8">
    <location>
        <position position="86"/>
    </location>
    <ligand>
        <name>Zn(2+)</name>
        <dbReference type="ChEBI" id="CHEBI:29105"/>
        <note>catalytic</note>
    </ligand>
</feature>
<evidence type="ECO:0000256" key="6">
    <source>
        <dbReference type="ARBA" id="ARBA00022833"/>
    </source>
</evidence>
<dbReference type="Gene3D" id="3.40.140.10">
    <property type="entry name" value="Cytidine Deaminase, domain 2"/>
    <property type="match status" value="1"/>
</dbReference>
<comment type="cofactor">
    <cofactor evidence="8">
        <name>Zn(2+)</name>
        <dbReference type="ChEBI" id="CHEBI:29105"/>
    </cofactor>
    <text evidence="8">Binds 1 zinc ion per subunit.</text>
</comment>
<dbReference type="CDD" id="cd01285">
    <property type="entry name" value="nucleoside_deaminase"/>
    <property type="match status" value="1"/>
</dbReference>
<comment type="catalytic activity">
    <reaction evidence="7 8">
        <text>adenosine(34) in tRNA + H2O + H(+) = inosine(34) in tRNA + NH4(+)</text>
        <dbReference type="Rhea" id="RHEA:43168"/>
        <dbReference type="Rhea" id="RHEA-COMP:10373"/>
        <dbReference type="Rhea" id="RHEA-COMP:10374"/>
        <dbReference type="ChEBI" id="CHEBI:15377"/>
        <dbReference type="ChEBI" id="CHEBI:15378"/>
        <dbReference type="ChEBI" id="CHEBI:28938"/>
        <dbReference type="ChEBI" id="CHEBI:74411"/>
        <dbReference type="ChEBI" id="CHEBI:82852"/>
        <dbReference type="EC" id="3.5.4.33"/>
    </reaction>
</comment>
<evidence type="ECO:0000313" key="10">
    <source>
        <dbReference type="EMBL" id="RXJ01129.1"/>
    </source>
</evidence>
<dbReference type="InterPro" id="IPR002125">
    <property type="entry name" value="CMP_dCMP_dom"/>
</dbReference>
<reference evidence="10 11" key="1">
    <citation type="journal article" date="2019" name="Int. J. Syst. Evol. Microbiol.">
        <title>Anaerobacillus alkaliphilus sp. nov., a novel alkaliphilic and moderately halophilic bacterium.</title>
        <authorList>
            <person name="Borsodi A.K."/>
            <person name="Aszalos J.M."/>
            <person name="Bihari P."/>
            <person name="Nagy I."/>
            <person name="Schumann P."/>
            <person name="Sproer C."/>
            <person name="Kovacs A.L."/>
            <person name="Boka K."/>
            <person name="Dobosy P."/>
            <person name="Ovari M."/>
            <person name="Szili-Kovacs T."/>
            <person name="Toth E."/>
        </authorList>
    </citation>
    <scope>NUCLEOTIDE SEQUENCE [LARGE SCALE GENOMIC DNA]</scope>
    <source>
        <strain evidence="10 11">B16-10</strain>
    </source>
</reference>
<name>A0A4Q0VUE1_9BACI</name>
<keyword evidence="6 8" id="KW-0862">Zinc</keyword>
<dbReference type="Pfam" id="PF14437">
    <property type="entry name" value="MafB19-deam"/>
    <property type="match status" value="1"/>
</dbReference>
<feature type="domain" description="CMP/dCMP-type deaminase" evidence="9">
    <location>
        <begin position="2"/>
        <end position="111"/>
    </location>
</feature>
<dbReference type="GO" id="GO:0008270">
    <property type="term" value="F:zinc ion binding"/>
    <property type="evidence" value="ECO:0007669"/>
    <property type="project" value="UniProtKB-UniRule"/>
</dbReference>
<keyword evidence="5 8" id="KW-0378">Hydrolase</keyword>
<dbReference type="InterPro" id="IPR058535">
    <property type="entry name" value="MafB19-deam"/>
</dbReference>
<dbReference type="NCBIfam" id="NF008113">
    <property type="entry name" value="PRK10860.1"/>
    <property type="match status" value="1"/>
</dbReference>
<dbReference type="EC" id="3.5.4.33" evidence="8"/>
<dbReference type="InterPro" id="IPR028883">
    <property type="entry name" value="tRNA_aden_deaminase"/>
</dbReference>
<evidence type="ECO:0000259" key="9">
    <source>
        <dbReference type="PROSITE" id="PS51747"/>
    </source>
</evidence>
<accession>A0A4Q0VUE1</accession>
<dbReference type="AlphaFoldDB" id="A0A4Q0VUE1"/>
<dbReference type="PANTHER" id="PTHR11079:SF202">
    <property type="entry name" value="TRNA-SPECIFIC ADENOSINE DEAMINASE"/>
    <property type="match status" value="1"/>
</dbReference>
<evidence type="ECO:0000256" key="1">
    <source>
        <dbReference type="ARBA" id="ARBA00010669"/>
    </source>
</evidence>
<evidence type="ECO:0000256" key="3">
    <source>
        <dbReference type="ARBA" id="ARBA00022694"/>
    </source>
</evidence>
<evidence type="ECO:0000313" key="11">
    <source>
        <dbReference type="Proteomes" id="UP000290649"/>
    </source>
</evidence>
<comment type="function">
    <text evidence="8">Catalyzes the deamination of adenosine to inosine at the wobble position 34 of tRNA(Arg2).</text>
</comment>
<proteinExistence type="inferred from homology"/>
<feature type="active site" description="Proton donor" evidence="8">
    <location>
        <position position="55"/>
    </location>
</feature>
<dbReference type="FunFam" id="3.40.140.10:FF:000005">
    <property type="entry name" value="tRNA-specific adenosine deaminase"/>
    <property type="match status" value="1"/>
</dbReference>
<comment type="caution">
    <text evidence="10">The sequence shown here is derived from an EMBL/GenBank/DDBJ whole genome shotgun (WGS) entry which is preliminary data.</text>
</comment>
<dbReference type="OrthoDB" id="9802676at2"/>
<dbReference type="InterPro" id="IPR016193">
    <property type="entry name" value="Cytidine_deaminase-like"/>
</dbReference>
<dbReference type="InterPro" id="IPR016192">
    <property type="entry name" value="APOBEC/CMP_deaminase_Zn-bd"/>
</dbReference>
<dbReference type="GO" id="GO:0052717">
    <property type="term" value="F:tRNA-specific adenosine-34 deaminase activity"/>
    <property type="evidence" value="ECO:0007669"/>
    <property type="project" value="UniProtKB-UniRule"/>
</dbReference>
<dbReference type="RefSeq" id="WP_129078237.1">
    <property type="nucleotide sequence ID" value="NZ_QOUX01000034.1"/>
</dbReference>
<dbReference type="HAMAP" id="MF_00972">
    <property type="entry name" value="tRNA_aden_deaminase"/>
    <property type="match status" value="1"/>
</dbReference>
<feature type="binding site" evidence="8">
    <location>
        <position position="53"/>
    </location>
    <ligand>
        <name>Zn(2+)</name>
        <dbReference type="ChEBI" id="CHEBI:29105"/>
        <note>catalytic</note>
    </ligand>
</feature>
<keyword evidence="11" id="KW-1185">Reference proteome</keyword>
<dbReference type="PROSITE" id="PS51747">
    <property type="entry name" value="CYT_DCMP_DEAMINASES_2"/>
    <property type="match status" value="1"/>
</dbReference>
<organism evidence="10 11">
    <name type="scientific">Anaerobacillus alkaliphilus</name>
    <dbReference type="NCBI Taxonomy" id="1548597"/>
    <lineage>
        <taxon>Bacteria</taxon>
        <taxon>Bacillati</taxon>
        <taxon>Bacillota</taxon>
        <taxon>Bacilli</taxon>
        <taxon>Bacillales</taxon>
        <taxon>Bacillaceae</taxon>
        <taxon>Anaerobacillus</taxon>
    </lineage>
</organism>
<protein>
    <recommendedName>
        <fullName evidence="8">tRNA-specific adenosine deaminase</fullName>
        <ecNumber evidence="8">3.5.4.33</ecNumber>
    </recommendedName>
</protein>
<evidence type="ECO:0000256" key="2">
    <source>
        <dbReference type="ARBA" id="ARBA00011738"/>
    </source>
</evidence>
<gene>
    <name evidence="8" type="primary">tadA</name>
    <name evidence="10" type="ORF">DS745_10720</name>
</gene>
<sequence length="157" mass="17436">MKDDFYFMQLAIDQAKKAEEIKEVPIGAVIVKGGEVVAAAYNLRETDQRAVAHAELLAIDDACKALGTWRLSGCTLYVTLEPCPMCAGAIIQSRVDRVVFGASDPKGGCVGSIYNLLTEPKFNHQCEVEKGIMAEECGEMLTNFFRELRRKRMKNEE</sequence>
<keyword evidence="3 8" id="KW-0819">tRNA processing</keyword>
<evidence type="ECO:0000256" key="7">
    <source>
        <dbReference type="ARBA" id="ARBA00048045"/>
    </source>
</evidence>
<dbReference type="GO" id="GO:0002100">
    <property type="term" value="P:tRNA wobble adenosine to inosine editing"/>
    <property type="evidence" value="ECO:0007669"/>
    <property type="project" value="UniProtKB-UniRule"/>
</dbReference>
<dbReference type="SUPFAM" id="SSF53927">
    <property type="entry name" value="Cytidine deaminase-like"/>
    <property type="match status" value="1"/>
</dbReference>
<comment type="similarity">
    <text evidence="1">Belongs to the cytidine and deoxycytidylate deaminase family. ADAT2 subfamily.</text>
</comment>
<feature type="binding site" evidence="8">
    <location>
        <position position="83"/>
    </location>
    <ligand>
        <name>Zn(2+)</name>
        <dbReference type="ChEBI" id="CHEBI:29105"/>
        <note>catalytic</note>
    </ligand>
</feature>
<dbReference type="Proteomes" id="UP000290649">
    <property type="component" value="Unassembled WGS sequence"/>
</dbReference>
<dbReference type="EMBL" id="QOUX01000034">
    <property type="protein sequence ID" value="RXJ01129.1"/>
    <property type="molecule type" value="Genomic_DNA"/>
</dbReference>
<evidence type="ECO:0000256" key="5">
    <source>
        <dbReference type="ARBA" id="ARBA00022801"/>
    </source>
</evidence>
<evidence type="ECO:0000256" key="8">
    <source>
        <dbReference type="HAMAP-Rule" id="MF_00972"/>
    </source>
</evidence>
<keyword evidence="4 8" id="KW-0479">Metal-binding</keyword>
<comment type="subunit">
    <text evidence="2 8">Homodimer.</text>
</comment>
<evidence type="ECO:0000256" key="4">
    <source>
        <dbReference type="ARBA" id="ARBA00022723"/>
    </source>
</evidence>
<dbReference type="PANTHER" id="PTHR11079">
    <property type="entry name" value="CYTOSINE DEAMINASE FAMILY MEMBER"/>
    <property type="match status" value="1"/>
</dbReference>
<dbReference type="PROSITE" id="PS00903">
    <property type="entry name" value="CYT_DCMP_DEAMINASES_1"/>
    <property type="match status" value="1"/>
</dbReference>